<name>A0A835Z6V6_9STRA</name>
<accession>A0A835Z6V6</accession>
<sequence>MRVWCNARTDTVVLLLRHSSTGFYMRQHQLVSARTLPTVLPIENKSNNHCGCRSAAVAENMAAAAAAAAPATAAPAIATPLHDLETMAMKTSGATGACPETPRDALVTDHVYETVPACEAQAVRLSTAVAHHRQRASGHKLVMPQGLGVRFRCRASRRRRLRRCLCGWRHYNYDDFYFAQHQAPEVGGIGSNAQQVQPVITAVELQLVEADRTRAAAERSCEQLSAGAAALRQERHSLLRQRKYLVQQRSKVCDNHLSMLPQVNALVLRRKELEQECETLQQQCSTADQQIDAAAEVAAVSAAAVAHAGARITQLDQLFAPLHQRIHPRQHRQNRHRTLPSALLLRSTAAAGLSAAVKGKHATAGGCGAPAATALLPQRCFGGGQLRAAALRSGARRVCLYQLLLHRGDGGHWKLHLLSFAAGAAADLTRLLLRDVEVVVIVARKGVMSVVVVPPPQRLVEDEVVQRRLREESVAAVKVGHCLVAPGFTMLSVQATKRMAKTDMGAASARSTCTVEMYASRNAKKNNATERPRP</sequence>
<comment type="caution">
    <text evidence="2">The sequence shown here is derived from an EMBL/GenBank/DDBJ whole genome shotgun (WGS) entry which is preliminary data.</text>
</comment>
<evidence type="ECO:0000256" key="1">
    <source>
        <dbReference type="SAM" id="Coils"/>
    </source>
</evidence>
<dbReference type="Proteomes" id="UP000664859">
    <property type="component" value="Unassembled WGS sequence"/>
</dbReference>
<organism evidence="2 3">
    <name type="scientific">Tribonema minus</name>
    <dbReference type="NCBI Taxonomy" id="303371"/>
    <lineage>
        <taxon>Eukaryota</taxon>
        <taxon>Sar</taxon>
        <taxon>Stramenopiles</taxon>
        <taxon>Ochrophyta</taxon>
        <taxon>PX clade</taxon>
        <taxon>Xanthophyceae</taxon>
        <taxon>Tribonematales</taxon>
        <taxon>Tribonemataceae</taxon>
        <taxon>Tribonema</taxon>
    </lineage>
</organism>
<evidence type="ECO:0000313" key="2">
    <source>
        <dbReference type="EMBL" id="KAG5186772.1"/>
    </source>
</evidence>
<keyword evidence="1" id="KW-0175">Coiled coil</keyword>
<reference evidence="2" key="1">
    <citation type="submission" date="2021-02" db="EMBL/GenBank/DDBJ databases">
        <title>First Annotated Genome of the Yellow-green Alga Tribonema minus.</title>
        <authorList>
            <person name="Mahan K.M."/>
        </authorList>
    </citation>
    <scope>NUCLEOTIDE SEQUENCE</scope>
    <source>
        <strain evidence="2">UTEX B ZZ1240</strain>
    </source>
</reference>
<protein>
    <submittedName>
        <fullName evidence="2">Uncharacterized protein</fullName>
    </submittedName>
</protein>
<evidence type="ECO:0000313" key="3">
    <source>
        <dbReference type="Proteomes" id="UP000664859"/>
    </source>
</evidence>
<dbReference type="EMBL" id="JAFCMP010000103">
    <property type="protein sequence ID" value="KAG5186772.1"/>
    <property type="molecule type" value="Genomic_DNA"/>
</dbReference>
<gene>
    <name evidence="2" type="ORF">JKP88DRAFT_254348</name>
</gene>
<proteinExistence type="predicted"/>
<feature type="coiled-coil region" evidence="1">
    <location>
        <begin position="263"/>
        <end position="290"/>
    </location>
</feature>
<keyword evidence="3" id="KW-1185">Reference proteome</keyword>
<dbReference type="AlphaFoldDB" id="A0A835Z6V6"/>